<dbReference type="RefSeq" id="WP_106665942.1">
    <property type="nucleotide sequence ID" value="NZ_PGGM01000011.1"/>
</dbReference>
<evidence type="ECO:0000313" key="3">
    <source>
        <dbReference type="Proteomes" id="UP000241764"/>
    </source>
</evidence>
<keyword evidence="1" id="KW-1133">Transmembrane helix</keyword>
<keyword evidence="1" id="KW-0812">Transmembrane</keyword>
<feature type="transmembrane region" description="Helical" evidence="1">
    <location>
        <begin position="103"/>
        <end position="126"/>
    </location>
</feature>
<feature type="transmembrane region" description="Helical" evidence="1">
    <location>
        <begin position="306"/>
        <end position="325"/>
    </location>
</feature>
<proteinExistence type="predicted"/>
<feature type="transmembrane region" description="Helical" evidence="1">
    <location>
        <begin position="202"/>
        <end position="221"/>
    </location>
</feature>
<evidence type="ECO:0000256" key="1">
    <source>
        <dbReference type="SAM" id="Phobius"/>
    </source>
</evidence>
<feature type="transmembrane region" description="Helical" evidence="1">
    <location>
        <begin position="133"/>
        <end position="150"/>
    </location>
</feature>
<gene>
    <name evidence="2" type="ORF">CU103_20740</name>
</gene>
<accession>A0A2P7B5P5</accession>
<feature type="transmembrane region" description="Helical" evidence="1">
    <location>
        <begin position="50"/>
        <end position="70"/>
    </location>
</feature>
<feature type="transmembrane region" description="Helical" evidence="1">
    <location>
        <begin position="332"/>
        <end position="352"/>
    </location>
</feature>
<feature type="transmembrane region" description="Helical" evidence="1">
    <location>
        <begin position="20"/>
        <end position="38"/>
    </location>
</feature>
<feature type="transmembrane region" description="Helical" evidence="1">
    <location>
        <begin position="156"/>
        <end position="174"/>
    </location>
</feature>
<reference evidence="3" key="1">
    <citation type="submission" date="2017-11" db="EMBL/GenBank/DDBJ databases">
        <authorList>
            <person name="Kuznetsova I."/>
            <person name="Sazanova A."/>
            <person name="Chirak E."/>
            <person name="Safronova V."/>
            <person name="Willems A."/>
        </authorList>
    </citation>
    <scope>NUCLEOTIDE SEQUENCE [LARGE SCALE GENOMIC DNA]</scope>
    <source>
        <strain evidence="3">CCBAU 03422</strain>
    </source>
</reference>
<evidence type="ECO:0000313" key="2">
    <source>
        <dbReference type="EMBL" id="PSH61769.1"/>
    </source>
</evidence>
<dbReference type="Proteomes" id="UP000241764">
    <property type="component" value="Unassembled WGS sequence"/>
</dbReference>
<dbReference type="AlphaFoldDB" id="A0A2P7B5P5"/>
<dbReference type="OrthoDB" id="9767863at2"/>
<name>A0A2P7B5P5_9HYPH</name>
<dbReference type="EMBL" id="PGGM01000011">
    <property type="protein sequence ID" value="PSH61769.1"/>
    <property type="molecule type" value="Genomic_DNA"/>
</dbReference>
<organism evidence="2 3">
    <name type="scientific">Phyllobacterium sophorae</name>
    <dbReference type="NCBI Taxonomy" id="1520277"/>
    <lineage>
        <taxon>Bacteria</taxon>
        <taxon>Pseudomonadati</taxon>
        <taxon>Pseudomonadota</taxon>
        <taxon>Alphaproteobacteria</taxon>
        <taxon>Hyphomicrobiales</taxon>
        <taxon>Phyllobacteriaceae</taxon>
        <taxon>Phyllobacterium</taxon>
    </lineage>
</organism>
<keyword evidence="3" id="KW-1185">Reference proteome</keyword>
<feature type="transmembrane region" description="Helical" evidence="1">
    <location>
        <begin position="181"/>
        <end position="196"/>
    </location>
</feature>
<feature type="transmembrane region" description="Helical" evidence="1">
    <location>
        <begin position="402"/>
        <end position="422"/>
    </location>
</feature>
<comment type="caution">
    <text evidence="2">The sequence shown here is derived from an EMBL/GenBank/DDBJ whole genome shotgun (WGS) entry which is preliminary data.</text>
</comment>
<protein>
    <recommendedName>
        <fullName evidence="4">Glycosyltransferase RgtA/B/C/D-like domain-containing protein</fullName>
    </recommendedName>
</protein>
<evidence type="ECO:0008006" key="4">
    <source>
        <dbReference type="Google" id="ProtNLM"/>
    </source>
</evidence>
<sequence>MSITSGSILKQFDTRQLRMVVPVIGLMVMVAILGPLYGVIPLGGVQSLGILYWALGFIDCFTNNGTWLVCPDASLPGGLNLVFGLPMAMLASAVQRLTGAEPLIAYSVAGLVFLGIGIASCFKLLLHFGVERIWAVIGTLLFYSLPIVHGKASYVFLMWGFVMFPATIFSIVFYWRSESRLIAFTVLVLSLLLALFQEPYSFVMAVVFGFVWTMVHALHAPADQRLTVLIRIGGWLVACAIAVAAYKVYVPSSDDFAVMPVDFFRGQGIDLIAFNARSSGNYLFDMPWAVSDLVPQHYFSDGESVAHTYLGIGISICVIAFLAAIRFWKKPTYLAVTVVAFAALLLSLGPSLKIDDHRDIKPNSQYTFQDYLMPEGAATLALPHRFVYGINPINKMRAVSRWYLLFSMMAVIVVAIILSRAASRPTTRILGIGLVVWLGVEYAPNYESKLQSNANFAAQFNKFNEEAVVDLSKGVTKGETVLFMGAGGADNEYLSLYLCEQVGCKTYNAPGDKALADSWRKWPAVVGKAAATNTPTEDRPDLIHALLQQDLADVVVIPNFDLRWDSYQWPPASEKLKATHDQVVSLYSSSEQVCVESNELFTFIRRCKP</sequence>
<feature type="transmembrane region" description="Helical" evidence="1">
    <location>
        <begin position="77"/>
        <end position="97"/>
    </location>
</feature>
<feature type="transmembrane region" description="Helical" evidence="1">
    <location>
        <begin position="228"/>
        <end position="249"/>
    </location>
</feature>
<keyword evidence="1" id="KW-0472">Membrane</keyword>